<evidence type="ECO:0000313" key="2">
    <source>
        <dbReference type="Proteomes" id="UP000257127"/>
    </source>
</evidence>
<keyword evidence="2" id="KW-1185">Reference proteome</keyword>
<comment type="caution">
    <text evidence="1">The sequence shown here is derived from an EMBL/GenBank/DDBJ whole genome shotgun (WGS) entry which is preliminary data.</text>
</comment>
<name>A0A3E1EX19_9FLAO</name>
<proteinExistence type="predicted"/>
<sequence>MKYLIAQKRLEKGVLSFSLAGGYSSNLADYQVGGVDAIGQQAKILDIRPVLHYQNGAWFATAQFAYNYKFDPVPNATNASLKVGKATATYYFDFWYENMYTSGGFDYKGTPAPPSFRELGVSYHKVGGTFYKPLGQRFGSYLSAAYVLSGRNIGQGPIVNIGFVFKNL</sequence>
<dbReference type="Proteomes" id="UP000257127">
    <property type="component" value="Unassembled WGS sequence"/>
</dbReference>
<organism evidence="1 2">
    <name type="scientific">Brumimicrobium aurantiacum</name>
    <dbReference type="NCBI Taxonomy" id="1737063"/>
    <lineage>
        <taxon>Bacteria</taxon>
        <taxon>Pseudomonadati</taxon>
        <taxon>Bacteroidota</taxon>
        <taxon>Flavobacteriia</taxon>
        <taxon>Flavobacteriales</taxon>
        <taxon>Crocinitomicaceae</taxon>
        <taxon>Brumimicrobium</taxon>
    </lineage>
</organism>
<evidence type="ECO:0000313" key="1">
    <source>
        <dbReference type="EMBL" id="RFC54072.1"/>
    </source>
</evidence>
<accession>A0A3E1EX19</accession>
<dbReference type="AlphaFoldDB" id="A0A3E1EX19"/>
<dbReference type="RefSeq" id="WP_116880912.1">
    <property type="nucleotide sequence ID" value="NZ_QURB01000005.1"/>
</dbReference>
<gene>
    <name evidence="1" type="ORF">DXU93_08765</name>
</gene>
<protein>
    <submittedName>
        <fullName evidence="1">Uncharacterized protein</fullName>
    </submittedName>
</protein>
<dbReference type="EMBL" id="QURB01000005">
    <property type="protein sequence ID" value="RFC54072.1"/>
    <property type="molecule type" value="Genomic_DNA"/>
</dbReference>
<dbReference type="OrthoDB" id="1413291at2"/>
<reference evidence="1 2" key="1">
    <citation type="submission" date="2018-08" db="EMBL/GenBank/DDBJ databases">
        <title>The draft genome squence of Brumimicrobium sp. N62.</title>
        <authorList>
            <person name="Du Z.-J."/>
            <person name="Luo H.-R."/>
        </authorList>
    </citation>
    <scope>NUCLEOTIDE SEQUENCE [LARGE SCALE GENOMIC DNA]</scope>
    <source>
        <strain evidence="1 2">N62</strain>
    </source>
</reference>